<feature type="compositionally biased region" description="Polar residues" evidence="3">
    <location>
        <begin position="506"/>
        <end position="523"/>
    </location>
</feature>
<name>A0ABU5ZJA0_9BACL</name>
<gene>
    <name evidence="5" type="ORF">VF724_13075</name>
</gene>
<dbReference type="Pfam" id="PF03323">
    <property type="entry name" value="GerA"/>
    <property type="match status" value="1"/>
</dbReference>
<evidence type="ECO:0000256" key="2">
    <source>
        <dbReference type="ARBA" id="ARBA00023136"/>
    </source>
</evidence>
<proteinExistence type="inferred from homology"/>
<evidence type="ECO:0000256" key="3">
    <source>
        <dbReference type="SAM" id="MobiDB-lite"/>
    </source>
</evidence>
<feature type="region of interest" description="Disordered" evidence="3">
    <location>
        <begin position="506"/>
        <end position="539"/>
    </location>
</feature>
<feature type="transmembrane region" description="Helical" evidence="4">
    <location>
        <begin position="401"/>
        <end position="422"/>
    </location>
</feature>
<dbReference type="InterPro" id="IPR050768">
    <property type="entry name" value="UPF0353/GerABKA_families"/>
</dbReference>
<keyword evidence="6" id="KW-1185">Reference proteome</keyword>
<comment type="caution">
    <text evidence="5">The sequence shown here is derived from an EMBL/GenBank/DDBJ whole genome shotgun (WGS) entry which is preliminary data.</text>
</comment>
<dbReference type="PANTHER" id="PTHR22550">
    <property type="entry name" value="SPORE GERMINATION PROTEIN"/>
    <property type="match status" value="1"/>
</dbReference>
<feature type="transmembrane region" description="Helical" evidence="4">
    <location>
        <begin position="272"/>
        <end position="291"/>
    </location>
</feature>
<dbReference type="PANTHER" id="PTHR22550:SF5">
    <property type="entry name" value="LEUCINE ZIPPER PROTEIN 4"/>
    <property type="match status" value="1"/>
</dbReference>
<dbReference type="PIRSF" id="PIRSF005690">
    <property type="entry name" value="GerBA"/>
    <property type="match status" value="1"/>
</dbReference>
<dbReference type="RefSeq" id="WP_371754718.1">
    <property type="nucleotide sequence ID" value="NZ_JAYJLD010000019.1"/>
</dbReference>
<evidence type="ECO:0000313" key="6">
    <source>
        <dbReference type="Proteomes" id="UP001310386"/>
    </source>
</evidence>
<reference evidence="5" key="1">
    <citation type="submission" date="2023-12" db="EMBL/GenBank/DDBJ databases">
        <title>Fervidustalea candida gen. nov., sp. nov., a novel member of the family Paenibacillaceae isolated from a geothermal area.</title>
        <authorList>
            <person name="Li W.-J."/>
            <person name="Jiao J.-Y."/>
            <person name="Chen Y."/>
        </authorList>
    </citation>
    <scope>NUCLEOTIDE SEQUENCE</scope>
    <source>
        <strain evidence="5">SYSU GA230002</strain>
    </source>
</reference>
<keyword evidence="2 4" id="KW-0472">Membrane</keyword>
<protein>
    <submittedName>
        <fullName evidence="5">Spore germination protein</fullName>
    </submittedName>
</protein>
<dbReference type="InterPro" id="IPR004995">
    <property type="entry name" value="Spore_Ger"/>
</dbReference>
<evidence type="ECO:0000256" key="1">
    <source>
        <dbReference type="ARBA" id="ARBA00005278"/>
    </source>
</evidence>
<evidence type="ECO:0000256" key="4">
    <source>
        <dbReference type="SAM" id="Phobius"/>
    </source>
</evidence>
<feature type="transmembrane region" description="Helical" evidence="4">
    <location>
        <begin position="434"/>
        <end position="459"/>
    </location>
</feature>
<accession>A0ABU5ZJA0</accession>
<dbReference type="Proteomes" id="UP001310386">
    <property type="component" value="Unassembled WGS sequence"/>
</dbReference>
<comment type="similarity">
    <text evidence="1">Belongs to the GerABKA family.</text>
</comment>
<keyword evidence="4" id="KW-1133">Transmembrane helix</keyword>
<keyword evidence="4" id="KW-0812">Transmembrane</keyword>
<feature type="transmembrane region" description="Helical" evidence="4">
    <location>
        <begin position="311"/>
        <end position="330"/>
    </location>
</feature>
<sequence>MVYKNKFKRAKQLRPATNHIEDIPDRALKDSIDANQHELESILSKCADLKMRKIKIFGAASCLLAYFEEMVDGKHLDNALLRTLMVPRPIESVSAAQIAETLQEEFVSIAATKVIETLQEAVLHILKGDTLLFLEGSAQSLAVSIKNPKDRGLEEPNTESLIRGPRVGFIENPQTNMSLIRQRIRSPLLKMEKFTVGSMTKTEVIISYLEKTAPEAIVREVKDRISKIEMESVLESGYIEEMIRDARYSPFPIMQMTERPDSVAASLIEGKVAIMIQGTPMVLIVPMTFWSAFQTVEDFYTNYIFSSVLRWLRYLFAFIALVLPAFYIAVSTYHQEMIPTSLALSIASSRELVPFPTWMEMFIMEITFEALREAGIRLPRPVGQTVSIVGALVIGEAAVQAGIISAPIVIIVSMTGIASFLIPNTNMSLTFRLLRFPMMFFSGMLGLYGLGASLIAMLIHMGNLRSFGVPYLTPVAPFDPSGLRDVLVRAPWWTMRARPNYNLGSNALNESKTNGSGAVSESDNAGGMSAKPEQGDIMK</sequence>
<organism evidence="5 6">
    <name type="scientific">Ferviditalea candida</name>
    <dbReference type="NCBI Taxonomy" id="3108399"/>
    <lineage>
        <taxon>Bacteria</taxon>
        <taxon>Bacillati</taxon>
        <taxon>Bacillota</taxon>
        <taxon>Bacilli</taxon>
        <taxon>Bacillales</taxon>
        <taxon>Paenibacillaceae</taxon>
        <taxon>Ferviditalea</taxon>
    </lineage>
</organism>
<evidence type="ECO:0000313" key="5">
    <source>
        <dbReference type="EMBL" id="MEB3102596.1"/>
    </source>
</evidence>
<dbReference type="EMBL" id="JAYJLD010000019">
    <property type="protein sequence ID" value="MEB3102596.1"/>
    <property type="molecule type" value="Genomic_DNA"/>
</dbReference>